<accession>A0A1E7Y2S1</accession>
<dbReference type="EMBL" id="MAXD01000001">
    <property type="protein sequence ID" value="OFA36163.1"/>
    <property type="molecule type" value="Genomic_DNA"/>
</dbReference>
<evidence type="ECO:0000313" key="1">
    <source>
        <dbReference type="EMBL" id="OFA36163.1"/>
    </source>
</evidence>
<reference evidence="1 2" key="1">
    <citation type="submission" date="2016-07" db="EMBL/GenBank/DDBJ databases">
        <title>Draft Genome Sequence of Bifidobacterium adolescentis strain Km 4.</title>
        <authorList>
            <person name="Danilenko V.N."/>
        </authorList>
    </citation>
    <scope>NUCLEOTIDE SEQUENCE [LARGE SCALE GENOMIC DNA]</scope>
    <source>
        <strain evidence="1 2">Km 4</strain>
    </source>
</reference>
<dbReference type="AlphaFoldDB" id="A0A1E7Y2S1"/>
<name>A0A1E7Y2S1_BIFAD</name>
<evidence type="ECO:0000313" key="2">
    <source>
        <dbReference type="Proteomes" id="UP000175684"/>
    </source>
</evidence>
<gene>
    <name evidence="1" type="ORF">BBK15_02495</name>
</gene>
<comment type="caution">
    <text evidence="1">The sequence shown here is derived from an EMBL/GenBank/DDBJ whole genome shotgun (WGS) entry which is preliminary data.</text>
</comment>
<dbReference type="Proteomes" id="UP000175684">
    <property type="component" value="Unassembled WGS sequence"/>
</dbReference>
<organism evidence="1 2">
    <name type="scientific">Bifidobacterium adolescentis</name>
    <dbReference type="NCBI Taxonomy" id="1680"/>
    <lineage>
        <taxon>Bacteria</taxon>
        <taxon>Bacillati</taxon>
        <taxon>Actinomycetota</taxon>
        <taxon>Actinomycetes</taxon>
        <taxon>Bifidobacteriales</taxon>
        <taxon>Bifidobacteriaceae</taxon>
        <taxon>Bifidobacterium</taxon>
    </lineage>
</organism>
<protein>
    <submittedName>
        <fullName evidence="1">Uncharacterized protein</fullName>
    </submittedName>
</protein>
<proteinExistence type="predicted"/>
<sequence length="75" mass="9161">MLLRSAQLRTSLVLRNRLRPICSRNRLSGQRNWLLIRLFRLLFRLLFNLLLNPLLSLFFRFLFRFLFDLLVSLLI</sequence>